<comment type="subcellular location">
    <subcellularLocation>
        <location evidence="1">Cell inner membrane</location>
        <topology evidence="1">Single-pass membrane protein</topology>
        <orientation evidence="1">Periplasmic side</orientation>
    </subcellularLocation>
</comment>
<evidence type="ECO:0000256" key="10">
    <source>
        <dbReference type="SAM" id="MobiDB-lite"/>
    </source>
</evidence>
<keyword evidence="9 11" id="KW-0472">Membrane</keyword>
<gene>
    <name evidence="13" type="ORF">B9K05_03935</name>
</gene>
<evidence type="ECO:0000256" key="8">
    <source>
        <dbReference type="ARBA" id="ARBA00022989"/>
    </source>
</evidence>
<feature type="transmembrane region" description="Helical" evidence="11">
    <location>
        <begin position="33"/>
        <end position="52"/>
    </location>
</feature>
<comment type="similarity">
    <text evidence="2">Belongs to the TonB family.</text>
</comment>
<dbReference type="Pfam" id="PF03544">
    <property type="entry name" value="TonB_C"/>
    <property type="match status" value="1"/>
</dbReference>
<evidence type="ECO:0000256" key="6">
    <source>
        <dbReference type="ARBA" id="ARBA00022692"/>
    </source>
</evidence>
<evidence type="ECO:0000256" key="4">
    <source>
        <dbReference type="ARBA" id="ARBA00022475"/>
    </source>
</evidence>
<keyword evidence="6 11" id="KW-0812">Transmembrane</keyword>
<dbReference type="Gene3D" id="3.30.1150.10">
    <property type="match status" value="1"/>
</dbReference>
<dbReference type="PROSITE" id="PS52015">
    <property type="entry name" value="TONB_CTD"/>
    <property type="match status" value="1"/>
</dbReference>
<feature type="compositionally biased region" description="Pro residues" evidence="10">
    <location>
        <begin position="100"/>
        <end position="126"/>
    </location>
</feature>
<dbReference type="InterPro" id="IPR006260">
    <property type="entry name" value="TonB/TolA_C"/>
</dbReference>
<feature type="compositionally biased region" description="Pro residues" evidence="10">
    <location>
        <begin position="81"/>
        <end position="91"/>
    </location>
</feature>
<keyword evidence="5" id="KW-0997">Cell inner membrane</keyword>
<evidence type="ECO:0000313" key="13">
    <source>
        <dbReference type="EMBL" id="PAL27140.1"/>
    </source>
</evidence>
<feature type="domain" description="TonB C-terminal" evidence="12">
    <location>
        <begin position="188"/>
        <end position="281"/>
    </location>
</feature>
<keyword evidence="3" id="KW-0813">Transport</keyword>
<comment type="caution">
    <text evidence="13">The sequence shown here is derived from an EMBL/GenBank/DDBJ whole genome shotgun (WGS) entry which is preliminary data.</text>
</comment>
<evidence type="ECO:0000256" key="5">
    <source>
        <dbReference type="ARBA" id="ARBA00022519"/>
    </source>
</evidence>
<evidence type="ECO:0000256" key="2">
    <source>
        <dbReference type="ARBA" id="ARBA00006555"/>
    </source>
</evidence>
<evidence type="ECO:0000256" key="9">
    <source>
        <dbReference type="ARBA" id="ARBA00023136"/>
    </source>
</evidence>
<evidence type="ECO:0000256" key="11">
    <source>
        <dbReference type="SAM" id="Phobius"/>
    </source>
</evidence>
<name>A0A270BQ50_9PROT</name>
<keyword evidence="4" id="KW-1003">Cell membrane</keyword>
<evidence type="ECO:0000256" key="3">
    <source>
        <dbReference type="ARBA" id="ARBA00022448"/>
    </source>
</evidence>
<keyword evidence="8 11" id="KW-1133">Transmembrane helix</keyword>
<proteinExistence type="inferred from homology"/>
<dbReference type="EMBL" id="NDFP01000003">
    <property type="protein sequence ID" value="PAL27140.1"/>
    <property type="molecule type" value="Genomic_DNA"/>
</dbReference>
<organism evidence="13 14">
    <name type="scientific">Acetobacter syzygii</name>
    <dbReference type="NCBI Taxonomy" id="146476"/>
    <lineage>
        <taxon>Bacteria</taxon>
        <taxon>Pseudomonadati</taxon>
        <taxon>Pseudomonadota</taxon>
        <taxon>Alphaproteobacteria</taxon>
        <taxon>Acetobacterales</taxon>
        <taxon>Acetobacteraceae</taxon>
        <taxon>Acetobacter</taxon>
    </lineage>
</organism>
<dbReference type="GO" id="GO:0055085">
    <property type="term" value="P:transmembrane transport"/>
    <property type="evidence" value="ECO:0007669"/>
    <property type="project" value="InterPro"/>
</dbReference>
<dbReference type="PANTHER" id="PTHR33446:SF2">
    <property type="entry name" value="PROTEIN TONB"/>
    <property type="match status" value="1"/>
</dbReference>
<evidence type="ECO:0000313" key="14">
    <source>
        <dbReference type="Proteomes" id="UP000216033"/>
    </source>
</evidence>
<dbReference type="PANTHER" id="PTHR33446">
    <property type="entry name" value="PROTEIN TONB-RELATED"/>
    <property type="match status" value="1"/>
</dbReference>
<accession>A0A270BQ50</accession>
<dbReference type="OrthoDB" id="8481221at2"/>
<dbReference type="InterPro" id="IPR051045">
    <property type="entry name" value="TonB-dependent_transducer"/>
</dbReference>
<reference evidence="13 14" key="1">
    <citation type="submission" date="2017-04" db="EMBL/GenBank/DDBJ databases">
        <title>Kefir bacterial isolates.</title>
        <authorList>
            <person name="Kim Y."/>
            <person name="Blasche S."/>
            <person name="Patil K.R."/>
        </authorList>
    </citation>
    <scope>NUCLEOTIDE SEQUENCE [LARGE SCALE GENOMIC DNA]</scope>
    <source>
        <strain evidence="13 14">KR-2</strain>
    </source>
</reference>
<evidence type="ECO:0000259" key="12">
    <source>
        <dbReference type="PROSITE" id="PS52015"/>
    </source>
</evidence>
<evidence type="ECO:0000256" key="7">
    <source>
        <dbReference type="ARBA" id="ARBA00022927"/>
    </source>
</evidence>
<sequence length="281" mass="29875">MSSFVKQGSGNITFTEWQRWQARQTQWEDTRRWSVSFCAVMAVCGGVVWWSVHLQSAPAIASEPPPAAIAIDMTPVAVSSPTPPTDVPPGPQQMLSVPDEPAPVEPPKISAPPSPAPSPPVPVPQPEKPHKLAKKHKPTLNLQKPVPQKMPPAETTTAPPTANVAPAPAQAASTSGASSSQASQTPVTWQGALLAQLEKFKRYPADAMAEHQEGAPVITFSIDRKGHVVSVALTHSCGHPELDAEAVALPKRAQPLPVPPDSVPGDPITLTVPVEFYIHRN</sequence>
<dbReference type="GO" id="GO:0015031">
    <property type="term" value="P:protein transport"/>
    <property type="evidence" value="ECO:0007669"/>
    <property type="project" value="UniProtKB-KW"/>
</dbReference>
<dbReference type="STRING" id="1231343.Absy_006_001"/>
<dbReference type="RefSeq" id="WP_095351031.1">
    <property type="nucleotide sequence ID" value="NZ_NDFO01000002.1"/>
</dbReference>
<dbReference type="GO" id="GO:0098797">
    <property type="term" value="C:plasma membrane protein complex"/>
    <property type="evidence" value="ECO:0007669"/>
    <property type="project" value="TreeGrafter"/>
</dbReference>
<dbReference type="GO" id="GO:0031992">
    <property type="term" value="F:energy transducer activity"/>
    <property type="evidence" value="ECO:0007669"/>
    <property type="project" value="TreeGrafter"/>
</dbReference>
<dbReference type="SUPFAM" id="SSF74653">
    <property type="entry name" value="TolA/TonB C-terminal domain"/>
    <property type="match status" value="1"/>
</dbReference>
<protein>
    <submittedName>
        <fullName evidence="13">Energy transducer TonB</fullName>
    </submittedName>
</protein>
<evidence type="ECO:0000256" key="1">
    <source>
        <dbReference type="ARBA" id="ARBA00004383"/>
    </source>
</evidence>
<feature type="compositionally biased region" description="Low complexity" evidence="10">
    <location>
        <begin position="151"/>
        <end position="184"/>
    </location>
</feature>
<dbReference type="Proteomes" id="UP000216033">
    <property type="component" value="Unassembled WGS sequence"/>
</dbReference>
<dbReference type="NCBIfam" id="TIGR01352">
    <property type="entry name" value="tonB_Cterm"/>
    <property type="match status" value="1"/>
</dbReference>
<keyword evidence="7" id="KW-0653">Protein transport</keyword>
<dbReference type="InterPro" id="IPR037682">
    <property type="entry name" value="TonB_C"/>
</dbReference>
<feature type="region of interest" description="Disordered" evidence="10">
    <location>
        <begin position="77"/>
        <end position="184"/>
    </location>
</feature>
<dbReference type="PRINTS" id="PR01217">
    <property type="entry name" value="PRICHEXTENSN"/>
</dbReference>
<dbReference type="AlphaFoldDB" id="A0A270BQ50"/>
<keyword evidence="14" id="KW-1185">Reference proteome</keyword>